<dbReference type="HOGENOM" id="CLU_1796924_0_0_1"/>
<feature type="signal peptide" evidence="1">
    <location>
        <begin position="1"/>
        <end position="16"/>
    </location>
</feature>
<dbReference type="AlphaFoldDB" id="A0A0B4GYW8"/>
<comment type="caution">
    <text evidence="2">The sequence shown here is derived from an EMBL/GenBank/DDBJ whole genome shotgun (WGS) entry which is preliminary data.</text>
</comment>
<keyword evidence="3" id="KW-1185">Reference proteome</keyword>
<name>A0A0B4GYW8_METGA</name>
<organism evidence="2 3">
    <name type="scientific">Metarhizium guizhouense (strain ARSEF 977)</name>
    <dbReference type="NCBI Taxonomy" id="1276136"/>
    <lineage>
        <taxon>Eukaryota</taxon>
        <taxon>Fungi</taxon>
        <taxon>Dikarya</taxon>
        <taxon>Ascomycota</taxon>
        <taxon>Pezizomycotina</taxon>
        <taxon>Sordariomycetes</taxon>
        <taxon>Hypocreomycetidae</taxon>
        <taxon>Hypocreales</taxon>
        <taxon>Clavicipitaceae</taxon>
        <taxon>Metarhizium</taxon>
    </lineage>
</organism>
<dbReference type="EMBL" id="AZNH01000077">
    <property type="protein sequence ID" value="KID82711.1"/>
    <property type="molecule type" value="Genomic_DNA"/>
</dbReference>
<sequence>MKPLSLFAAFAAVAAAGTPTIRQADTAEDAARESNNALLDLAKKRCSDRGNNKNCLLAVSRCTAQFVKVFAKELFFTCVDVNEVCADRFVEDSVNPFGGSVDPCVKAAQKCIREKNMWNPPKDLAQLDKCLVEKRFNATSSNQE</sequence>
<accession>A0A0B4GYW8</accession>
<evidence type="ECO:0000256" key="1">
    <source>
        <dbReference type="SAM" id="SignalP"/>
    </source>
</evidence>
<protein>
    <submittedName>
        <fullName evidence="2">Uncharacterized protein</fullName>
    </submittedName>
</protein>
<reference evidence="2 3" key="1">
    <citation type="journal article" date="2014" name="Proc. Natl. Acad. Sci. U.S.A.">
        <title>Trajectory and genomic determinants of fungal-pathogen speciation and host adaptation.</title>
        <authorList>
            <person name="Hu X."/>
            <person name="Xiao G."/>
            <person name="Zheng P."/>
            <person name="Shang Y."/>
            <person name="Su Y."/>
            <person name="Zhang X."/>
            <person name="Liu X."/>
            <person name="Zhan S."/>
            <person name="St Leger R.J."/>
            <person name="Wang C."/>
        </authorList>
    </citation>
    <scope>NUCLEOTIDE SEQUENCE [LARGE SCALE GENOMIC DNA]</scope>
    <source>
        <strain evidence="2 3">ARSEF 977</strain>
    </source>
</reference>
<dbReference type="Proteomes" id="UP000031192">
    <property type="component" value="Unassembled WGS sequence"/>
</dbReference>
<keyword evidence="1" id="KW-0732">Signal</keyword>
<evidence type="ECO:0000313" key="2">
    <source>
        <dbReference type="EMBL" id="KID82711.1"/>
    </source>
</evidence>
<gene>
    <name evidence="2" type="ORF">MGU_09991</name>
</gene>
<proteinExistence type="predicted"/>
<evidence type="ECO:0000313" key="3">
    <source>
        <dbReference type="Proteomes" id="UP000031192"/>
    </source>
</evidence>
<feature type="chain" id="PRO_5002092281" evidence="1">
    <location>
        <begin position="17"/>
        <end position="144"/>
    </location>
</feature>